<proteinExistence type="predicted"/>
<protein>
    <submittedName>
        <fullName evidence="1">Uncharacterized protein</fullName>
    </submittedName>
</protein>
<sequence length="306" mass="32403">MSCFSLTLVAVLMLLLFAGGIDAAGLYPTSQEFNNGTSFLSLAGSLQGLADTMSGSLIPYWATHQISAGDTAGYYGFSVTMDVYDFLLTSEQSSLALVNIFTAGDASLASVNTIQIGWEVSPQSYGDSHAHLYAYWSPTGFRTSECLDTNCPGLQPEAGASMVLGDIIEPVSQPNGIKQNITVKVLKDGILGDWLVHCGFNQHEPALIGHYPRSLFPGGLADRATDIHIGGIVVTRSTDLASMGSGYLPSTATAASFNNFQIIDQNGQASLVNHNLPGHISQPDTYSVSPIINGQFFHGGPFQSTP</sequence>
<dbReference type="EnsemblPlants" id="AVESA.00010b.r2.2AG0212350.1">
    <property type="protein sequence ID" value="AVESA.00010b.r2.2AG0212350.1.CDS"/>
    <property type="gene ID" value="AVESA.00010b.r2.2AG0212350"/>
</dbReference>
<accession>A0ACD5U9R7</accession>
<evidence type="ECO:0000313" key="2">
    <source>
        <dbReference type="Proteomes" id="UP001732700"/>
    </source>
</evidence>
<dbReference type="Proteomes" id="UP001732700">
    <property type="component" value="Chromosome 2A"/>
</dbReference>
<evidence type="ECO:0000313" key="1">
    <source>
        <dbReference type="EnsemblPlants" id="AVESA.00010b.r2.2AG0212350.1.CDS"/>
    </source>
</evidence>
<name>A0ACD5U9R7_AVESA</name>
<keyword evidence="2" id="KW-1185">Reference proteome</keyword>
<reference evidence="1" key="1">
    <citation type="submission" date="2021-05" db="EMBL/GenBank/DDBJ databases">
        <authorList>
            <person name="Scholz U."/>
            <person name="Mascher M."/>
            <person name="Fiebig A."/>
        </authorList>
    </citation>
    <scope>NUCLEOTIDE SEQUENCE [LARGE SCALE GENOMIC DNA]</scope>
</reference>
<reference evidence="1" key="2">
    <citation type="submission" date="2025-09" db="UniProtKB">
        <authorList>
            <consortium name="EnsemblPlants"/>
        </authorList>
    </citation>
    <scope>IDENTIFICATION</scope>
</reference>
<organism evidence="1 2">
    <name type="scientific">Avena sativa</name>
    <name type="common">Oat</name>
    <dbReference type="NCBI Taxonomy" id="4498"/>
    <lineage>
        <taxon>Eukaryota</taxon>
        <taxon>Viridiplantae</taxon>
        <taxon>Streptophyta</taxon>
        <taxon>Embryophyta</taxon>
        <taxon>Tracheophyta</taxon>
        <taxon>Spermatophyta</taxon>
        <taxon>Magnoliopsida</taxon>
        <taxon>Liliopsida</taxon>
        <taxon>Poales</taxon>
        <taxon>Poaceae</taxon>
        <taxon>BOP clade</taxon>
        <taxon>Pooideae</taxon>
        <taxon>Poodae</taxon>
        <taxon>Poeae</taxon>
        <taxon>Poeae Chloroplast Group 1 (Aveneae type)</taxon>
        <taxon>Aveninae</taxon>
        <taxon>Avena</taxon>
    </lineage>
</organism>